<name>A0A367K142_RHIAZ</name>
<keyword evidence="2" id="KW-1185">Reference proteome</keyword>
<gene>
    <name evidence="1" type="ORF">CU097_013682</name>
</gene>
<dbReference type="EMBL" id="PJQL01000425">
    <property type="protein sequence ID" value="RCH95867.1"/>
    <property type="molecule type" value="Genomic_DNA"/>
</dbReference>
<protein>
    <submittedName>
        <fullName evidence="1">Uncharacterized protein</fullName>
    </submittedName>
</protein>
<dbReference type="AlphaFoldDB" id="A0A367K142"/>
<evidence type="ECO:0000313" key="2">
    <source>
        <dbReference type="Proteomes" id="UP000252139"/>
    </source>
</evidence>
<dbReference type="STRING" id="86630.A0A367K142"/>
<sequence>MYLNFDNSRICSNPTCMLSRNTNVVEAEANIKQLPLPEQLAHFLKSKENRENILYAKIVQSKGFEVQTSSGELFRYQLSLTSAIGDIPAIAEISDHHSHTNYTDICGTHCRGIYFPHIDEHEEPHTYSIKQIADYKSLESGNGEIGLLANDGGKKYGRNNPFFLRKQYCDKISLSFLEAKDVSPRDYLNGELIDAPHKSGFARAVDIIDFFLYIVPTVYIDALEDQQNAFDMKIARRRQQS</sequence>
<proteinExistence type="predicted"/>
<organism evidence="1 2">
    <name type="scientific">Rhizopus azygosporus</name>
    <name type="common">Rhizopus microsporus var. azygosporus</name>
    <dbReference type="NCBI Taxonomy" id="86630"/>
    <lineage>
        <taxon>Eukaryota</taxon>
        <taxon>Fungi</taxon>
        <taxon>Fungi incertae sedis</taxon>
        <taxon>Mucoromycota</taxon>
        <taxon>Mucoromycotina</taxon>
        <taxon>Mucoromycetes</taxon>
        <taxon>Mucorales</taxon>
        <taxon>Mucorineae</taxon>
        <taxon>Rhizopodaceae</taxon>
        <taxon>Rhizopus</taxon>
    </lineage>
</organism>
<comment type="caution">
    <text evidence="1">The sequence shown here is derived from an EMBL/GenBank/DDBJ whole genome shotgun (WGS) entry which is preliminary data.</text>
</comment>
<dbReference type="Proteomes" id="UP000252139">
    <property type="component" value="Unassembled WGS sequence"/>
</dbReference>
<reference evidence="1 2" key="1">
    <citation type="journal article" date="2018" name="G3 (Bethesda)">
        <title>Phylogenetic and Phylogenomic Definition of Rhizopus Species.</title>
        <authorList>
            <person name="Gryganskyi A.P."/>
            <person name="Golan J."/>
            <person name="Dolatabadi S."/>
            <person name="Mondo S."/>
            <person name="Robb S."/>
            <person name="Idnurm A."/>
            <person name="Muszewska A."/>
            <person name="Steczkiewicz K."/>
            <person name="Masonjones S."/>
            <person name="Liao H.L."/>
            <person name="Gajdeczka M.T."/>
            <person name="Anike F."/>
            <person name="Vuek A."/>
            <person name="Anishchenko I.M."/>
            <person name="Voigt K."/>
            <person name="de Hoog G.S."/>
            <person name="Smith M.E."/>
            <person name="Heitman J."/>
            <person name="Vilgalys R."/>
            <person name="Stajich J.E."/>
        </authorList>
    </citation>
    <scope>NUCLEOTIDE SEQUENCE [LARGE SCALE GENOMIC DNA]</scope>
    <source>
        <strain evidence="1 2">CBS 357.93</strain>
    </source>
</reference>
<dbReference type="OrthoDB" id="2290427at2759"/>
<accession>A0A367K142</accession>
<evidence type="ECO:0000313" key="1">
    <source>
        <dbReference type="EMBL" id="RCH95867.1"/>
    </source>
</evidence>